<protein>
    <recommendedName>
        <fullName evidence="2">Myb/SANT-like domain-containing protein</fullName>
    </recommendedName>
</protein>
<organism evidence="3 4">
    <name type="scientific">Saccharomycopsis crataegensis</name>
    <dbReference type="NCBI Taxonomy" id="43959"/>
    <lineage>
        <taxon>Eukaryota</taxon>
        <taxon>Fungi</taxon>
        <taxon>Dikarya</taxon>
        <taxon>Ascomycota</taxon>
        <taxon>Saccharomycotina</taxon>
        <taxon>Saccharomycetes</taxon>
        <taxon>Saccharomycopsidaceae</taxon>
        <taxon>Saccharomycopsis</taxon>
    </lineage>
</organism>
<feature type="compositionally biased region" description="Acidic residues" evidence="1">
    <location>
        <begin position="283"/>
        <end position="296"/>
    </location>
</feature>
<feature type="compositionally biased region" description="Polar residues" evidence="1">
    <location>
        <begin position="44"/>
        <end position="58"/>
    </location>
</feature>
<dbReference type="RefSeq" id="XP_064853897.1">
    <property type="nucleotide sequence ID" value="XM_064997825.1"/>
</dbReference>
<reference evidence="3 4" key="1">
    <citation type="journal article" date="2023" name="Elife">
        <title>Identification of key yeast species and microbe-microbe interactions impacting larval growth of Drosophila in the wild.</title>
        <authorList>
            <person name="Mure A."/>
            <person name="Sugiura Y."/>
            <person name="Maeda R."/>
            <person name="Honda K."/>
            <person name="Sakurai N."/>
            <person name="Takahashi Y."/>
            <person name="Watada M."/>
            <person name="Katoh T."/>
            <person name="Gotoh A."/>
            <person name="Gotoh Y."/>
            <person name="Taniguchi I."/>
            <person name="Nakamura K."/>
            <person name="Hayashi T."/>
            <person name="Katayama T."/>
            <person name="Uemura T."/>
            <person name="Hattori Y."/>
        </authorList>
    </citation>
    <scope>NUCLEOTIDE SEQUENCE [LARGE SCALE GENOMIC DNA]</scope>
    <source>
        <strain evidence="3 4">SC-9</strain>
    </source>
</reference>
<evidence type="ECO:0000313" key="3">
    <source>
        <dbReference type="EMBL" id="GMM36901.1"/>
    </source>
</evidence>
<evidence type="ECO:0000259" key="2">
    <source>
        <dbReference type="Pfam" id="PF12776"/>
    </source>
</evidence>
<accession>A0AAV5QQQ5</accession>
<feature type="compositionally biased region" description="Basic and acidic residues" evidence="1">
    <location>
        <begin position="267"/>
        <end position="277"/>
    </location>
</feature>
<feature type="domain" description="Myb/SANT-like" evidence="2">
    <location>
        <begin position="106"/>
        <end position="198"/>
    </location>
</feature>
<proteinExistence type="predicted"/>
<keyword evidence="4" id="KW-1185">Reference proteome</keyword>
<sequence length="451" mass="51876">MTQSSSSDNDGSSPPPKLKISALLDNETPEPLVETESGGEEGGNSDTPLAESNPQPSGSVKHEEEHDLVINEDKNKKHLDVAAPDGKKPSISSLESTKAPGSDATKWSKEMNDLFIDLLGRESQENLHEKNENEWSRESWQRIIRELEMAFPLKAKAHKFERTKLKKHLKIVKDEHTYWRFMKDNAKGFHWQDDKGSFSLDYYGVDHYFSINKFIEDEEVVEKYQKKKSWIKKLCIDHACDYLVKYDENVFAYYEDESFDSNEDEEVQLKRAEETEKKRRLLDDDEDEIDEDDNSGDGDGKSNISNGKATVINTESAINGNKGKEEEIDDDENELLELTGYGKKNPKKHKRSTSPKRRKVNGSVLPNLYFNHCSATTDNDDSILNVNLKNFEKISEWVMTNVLANKITVIQQQLLSKLLLRDLMLFNFLQSEKFDDAEKIKYVEEVTKEYL</sequence>
<comment type="caution">
    <text evidence="3">The sequence shown here is derived from an EMBL/GenBank/DDBJ whole genome shotgun (WGS) entry which is preliminary data.</text>
</comment>
<evidence type="ECO:0000313" key="4">
    <source>
        <dbReference type="Proteomes" id="UP001360560"/>
    </source>
</evidence>
<feature type="compositionally biased region" description="Basic and acidic residues" evidence="1">
    <location>
        <begin position="60"/>
        <end position="88"/>
    </location>
</feature>
<gene>
    <name evidence="3" type="ORF">DASC09_042260</name>
</gene>
<evidence type="ECO:0000256" key="1">
    <source>
        <dbReference type="SAM" id="MobiDB-lite"/>
    </source>
</evidence>
<name>A0AAV5QQQ5_9ASCO</name>
<feature type="region of interest" description="Disordered" evidence="1">
    <location>
        <begin position="263"/>
        <end position="309"/>
    </location>
</feature>
<dbReference type="Pfam" id="PF12776">
    <property type="entry name" value="Myb_DNA-bind_3"/>
    <property type="match status" value="1"/>
</dbReference>
<feature type="region of interest" description="Disordered" evidence="1">
    <location>
        <begin position="341"/>
        <end position="360"/>
    </location>
</feature>
<feature type="compositionally biased region" description="Low complexity" evidence="1">
    <location>
        <begin position="1"/>
        <end position="12"/>
    </location>
</feature>
<dbReference type="InterPro" id="IPR024752">
    <property type="entry name" value="Myb/SANT-like_dom"/>
</dbReference>
<dbReference type="Proteomes" id="UP001360560">
    <property type="component" value="Unassembled WGS sequence"/>
</dbReference>
<dbReference type="GeneID" id="90074876"/>
<feature type="region of interest" description="Disordered" evidence="1">
    <location>
        <begin position="1"/>
        <end position="106"/>
    </location>
</feature>
<dbReference type="EMBL" id="BTFZ01000011">
    <property type="protein sequence ID" value="GMM36901.1"/>
    <property type="molecule type" value="Genomic_DNA"/>
</dbReference>
<feature type="compositionally biased region" description="Basic residues" evidence="1">
    <location>
        <begin position="344"/>
        <end position="360"/>
    </location>
</feature>
<dbReference type="AlphaFoldDB" id="A0AAV5QQQ5"/>